<dbReference type="AlphaFoldDB" id="A0AAE1CSH3"/>
<evidence type="ECO:0000259" key="1">
    <source>
        <dbReference type="SMART" id="SM00256"/>
    </source>
</evidence>
<dbReference type="SMART" id="SM00256">
    <property type="entry name" value="FBOX"/>
    <property type="match status" value="1"/>
</dbReference>
<dbReference type="InterPro" id="IPR001810">
    <property type="entry name" value="F-box_dom"/>
</dbReference>
<evidence type="ECO:0000313" key="2">
    <source>
        <dbReference type="EMBL" id="KAK3732786.1"/>
    </source>
</evidence>
<organism evidence="2 3">
    <name type="scientific">Elysia crispata</name>
    <name type="common">lettuce slug</name>
    <dbReference type="NCBI Taxonomy" id="231223"/>
    <lineage>
        <taxon>Eukaryota</taxon>
        <taxon>Metazoa</taxon>
        <taxon>Spiralia</taxon>
        <taxon>Lophotrochozoa</taxon>
        <taxon>Mollusca</taxon>
        <taxon>Gastropoda</taxon>
        <taxon>Heterobranchia</taxon>
        <taxon>Euthyneura</taxon>
        <taxon>Panpulmonata</taxon>
        <taxon>Sacoglossa</taxon>
        <taxon>Placobranchoidea</taxon>
        <taxon>Plakobranchidae</taxon>
        <taxon>Elysia</taxon>
    </lineage>
</organism>
<evidence type="ECO:0000313" key="3">
    <source>
        <dbReference type="Proteomes" id="UP001283361"/>
    </source>
</evidence>
<keyword evidence="3" id="KW-1185">Reference proteome</keyword>
<dbReference type="Proteomes" id="UP001283361">
    <property type="component" value="Unassembled WGS sequence"/>
</dbReference>
<dbReference type="InterPro" id="IPR036047">
    <property type="entry name" value="F-box-like_dom_sf"/>
</dbReference>
<proteinExistence type="predicted"/>
<gene>
    <name evidence="2" type="ORF">RRG08_041096</name>
</gene>
<protein>
    <recommendedName>
        <fullName evidence="1">F-box domain-containing protein</fullName>
    </recommendedName>
</protein>
<dbReference type="InterPro" id="IPR032675">
    <property type="entry name" value="LRR_dom_sf"/>
</dbReference>
<reference evidence="2" key="1">
    <citation type="journal article" date="2023" name="G3 (Bethesda)">
        <title>A reference genome for the long-term kleptoplast-retaining sea slug Elysia crispata morphotype clarki.</title>
        <authorList>
            <person name="Eastman K.E."/>
            <person name="Pendleton A.L."/>
            <person name="Shaikh M.A."/>
            <person name="Suttiyut T."/>
            <person name="Ogas R."/>
            <person name="Tomko P."/>
            <person name="Gavelis G."/>
            <person name="Widhalm J.R."/>
            <person name="Wisecaver J.H."/>
        </authorList>
    </citation>
    <scope>NUCLEOTIDE SEQUENCE</scope>
    <source>
        <strain evidence="2">ECLA1</strain>
    </source>
</reference>
<name>A0AAE1CSH3_9GAST</name>
<dbReference type="EMBL" id="JAWDGP010006933">
    <property type="protein sequence ID" value="KAK3732786.1"/>
    <property type="molecule type" value="Genomic_DNA"/>
</dbReference>
<dbReference type="Gene3D" id="3.80.10.10">
    <property type="entry name" value="Ribonuclease Inhibitor"/>
    <property type="match status" value="1"/>
</dbReference>
<dbReference type="PANTHER" id="PTHR20872">
    <property type="match status" value="1"/>
</dbReference>
<sequence>MAESSIVSEINWPSHAFSVAACLDNDVDNIDLDVDFRDADEKSEVTPCDAYESEGPPWDCLPPEILTKIFFYLEDKDKESVESTCLSWYETCKNPRLWQKQIFSFTGDNCLELVHQGCRTIQRKGYLLKTMTLKIGMPSVPQAWIMSQCVQGLLEFIAHQPRARYIQTLTITNLNFFRHWRFFTLSKHNILLAVNNFLLSQSHLEEVDLGMCRLGADDGMRILRALVIGQSRHTVRRLHLRGFFQPKYHATLGGRFSRLLTTSFTALHHLSVDARHLDSNFLLAFFTRSPSQGSLRHMTLHFETSPPREVIAETVWDRVGRLSPDFTVTFVFEGRMHSDLAKSILTPSVPLTEMIVIWPKGSRQSHAIHQQLTDLLNRVVALYSGVLEKLRLQSRIRAKAETELALIRLAKHCRRLTEFRVNVKLTERVLQNIRSTLLGRSQNILIEVNPLKKKKSRAISPKIRNRSSGMY</sequence>
<accession>A0AAE1CSH3</accession>
<dbReference type="SUPFAM" id="SSF81383">
    <property type="entry name" value="F-box domain"/>
    <property type="match status" value="1"/>
</dbReference>
<dbReference type="Gene3D" id="1.20.1280.50">
    <property type="match status" value="1"/>
</dbReference>
<comment type="caution">
    <text evidence="2">The sequence shown here is derived from an EMBL/GenBank/DDBJ whole genome shotgun (WGS) entry which is preliminary data.</text>
</comment>
<dbReference type="Pfam" id="PF12937">
    <property type="entry name" value="F-box-like"/>
    <property type="match status" value="1"/>
</dbReference>
<feature type="domain" description="F-box" evidence="1">
    <location>
        <begin position="61"/>
        <end position="101"/>
    </location>
</feature>
<dbReference type="PANTHER" id="PTHR20872:SF1">
    <property type="entry name" value="F-BOX DOMAIN-CONTAINING PROTEIN"/>
    <property type="match status" value="1"/>
</dbReference>